<evidence type="ECO:0000313" key="1">
    <source>
        <dbReference type="EnsemblPlants" id="Solyc03g026160.3.1.1"/>
    </source>
</evidence>
<accession>A0A3Q7FHL4</accession>
<reference evidence="1" key="2">
    <citation type="submission" date="2019-01" db="UniProtKB">
        <authorList>
            <consortium name="EnsemblPlants"/>
        </authorList>
    </citation>
    <scope>IDENTIFICATION</scope>
    <source>
        <strain evidence="1">cv. Heinz 1706</strain>
    </source>
</reference>
<dbReference type="Proteomes" id="UP000004994">
    <property type="component" value="Chromosome 3"/>
</dbReference>
<sequence>MIITLKLKRTTLFNVLFKEIT</sequence>
<dbReference type="AlphaFoldDB" id="A0A3Q7FHL4"/>
<reference evidence="1" key="1">
    <citation type="journal article" date="2012" name="Nature">
        <title>The tomato genome sequence provides insights into fleshy fruit evolution.</title>
        <authorList>
            <consortium name="Tomato Genome Consortium"/>
        </authorList>
    </citation>
    <scope>NUCLEOTIDE SEQUENCE [LARGE SCALE GENOMIC DNA]</scope>
    <source>
        <strain evidence="1">cv. Heinz 1706</strain>
    </source>
</reference>
<dbReference type="EnsemblPlants" id="Solyc03g026160.3.1">
    <property type="protein sequence ID" value="Solyc03g026160.3.1.1"/>
    <property type="gene ID" value="Solyc03g026160.3"/>
</dbReference>
<name>A0A3Q7FHL4_SOLLC</name>
<protein>
    <submittedName>
        <fullName evidence="1">Uncharacterized protein</fullName>
    </submittedName>
</protein>
<dbReference type="Gramene" id="Solyc03g026160.3.1">
    <property type="protein sequence ID" value="Solyc03g026160.3.1.1"/>
    <property type="gene ID" value="Solyc03g026160.3"/>
</dbReference>
<proteinExistence type="predicted"/>
<keyword evidence="2" id="KW-1185">Reference proteome</keyword>
<evidence type="ECO:0000313" key="2">
    <source>
        <dbReference type="Proteomes" id="UP000004994"/>
    </source>
</evidence>
<dbReference type="InParanoid" id="A0A3Q7FHL4"/>
<organism evidence="1">
    <name type="scientific">Solanum lycopersicum</name>
    <name type="common">Tomato</name>
    <name type="synonym">Lycopersicon esculentum</name>
    <dbReference type="NCBI Taxonomy" id="4081"/>
    <lineage>
        <taxon>Eukaryota</taxon>
        <taxon>Viridiplantae</taxon>
        <taxon>Streptophyta</taxon>
        <taxon>Embryophyta</taxon>
        <taxon>Tracheophyta</taxon>
        <taxon>Spermatophyta</taxon>
        <taxon>Magnoliopsida</taxon>
        <taxon>eudicotyledons</taxon>
        <taxon>Gunneridae</taxon>
        <taxon>Pentapetalae</taxon>
        <taxon>asterids</taxon>
        <taxon>lamiids</taxon>
        <taxon>Solanales</taxon>
        <taxon>Solanaceae</taxon>
        <taxon>Solanoideae</taxon>
        <taxon>Solaneae</taxon>
        <taxon>Solanum</taxon>
        <taxon>Solanum subgen. Lycopersicon</taxon>
    </lineage>
</organism>